<accession>A0ABR2WE42</accession>
<evidence type="ECO:0000313" key="4">
    <source>
        <dbReference type="Proteomes" id="UP001479436"/>
    </source>
</evidence>
<keyword evidence="4" id="KW-1185">Reference proteome</keyword>
<evidence type="ECO:0000256" key="1">
    <source>
        <dbReference type="ARBA" id="ARBA00022801"/>
    </source>
</evidence>
<evidence type="ECO:0000313" key="3">
    <source>
        <dbReference type="EMBL" id="KAK9759761.1"/>
    </source>
</evidence>
<sequence>MDECVKNFRKFTGCSIVEAIEAATLRPAEALNITHKKGTFNAGADADFLFLDDDLNVKRVFVAGEEVVTN</sequence>
<reference evidence="3 4" key="1">
    <citation type="submission" date="2023-04" db="EMBL/GenBank/DDBJ databases">
        <title>Genome of Basidiobolus ranarum AG-B5.</title>
        <authorList>
            <person name="Stajich J.E."/>
            <person name="Carter-House D."/>
            <person name="Gryganskyi A."/>
        </authorList>
    </citation>
    <scope>NUCLEOTIDE SEQUENCE [LARGE SCALE GENOMIC DNA]</scope>
    <source>
        <strain evidence="3 4">AG-B5</strain>
    </source>
</reference>
<evidence type="ECO:0000259" key="2">
    <source>
        <dbReference type="Pfam" id="PF01979"/>
    </source>
</evidence>
<dbReference type="PANTHER" id="PTHR11113:SF14">
    <property type="entry name" value="N-ACETYLGLUCOSAMINE-6-PHOSPHATE DEACETYLASE"/>
    <property type="match status" value="1"/>
</dbReference>
<dbReference type="Proteomes" id="UP001479436">
    <property type="component" value="Unassembled WGS sequence"/>
</dbReference>
<dbReference type="InterPro" id="IPR011059">
    <property type="entry name" value="Metal-dep_hydrolase_composite"/>
</dbReference>
<gene>
    <name evidence="3" type="primary">NAG2_4</name>
    <name evidence="3" type="ORF">K7432_016906</name>
</gene>
<protein>
    <submittedName>
        <fullName evidence="3">N-acetyl-glucosamine-6-phosphate deacetylase</fullName>
        <ecNumber evidence="3">3.5.1.25</ecNumber>
    </submittedName>
</protein>
<name>A0ABR2WE42_9FUNG</name>
<dbReference type="InterPro" id="IPR032466">
    <property type="entry name" value="Metal_Hydrolase"/>
</dbReference>
<dbReference type="Pfam" id="PF01979">
    <property type="entry name" value="Amidohydro_1"/>
    <property type="match status" value="1"/>
</dbReference>
<dbReference type="EMBL" id="JASJQH010003139">
    <property type="protein sequence ID" value="KAK9759761.1"/>
    <property type="molecule type" value="Genomic_DNA"/>
</dbReference>
<dbReference type="SUPFAM" id="SSF51556">
    <property type="entry name" value="Metallo-dependent hydrolases"/>
    <property type="match status" value="1"/>
</dbReference>
<dbReference type="InterPro" id="IPR006680">
    <property type="entry name" value="Amidohydro-rel"/>
</dbReference>
<dbReference type="PANTHER" id="PTHR11113">
    <property type="entry name" value="N-ACETYLGLUCOSAMINE-6-PHOSPHATE DEACETYLASE"/>
    <property type="match status" value="1"/>
</dbReference>
<keyword evidence="1 3" id="KW-0378">Hydrolase</keyword>
<dbReference type="EC" id="3.5.1.25" evidence="3"/>
<feature type="domain" description="Amidohydrolase-related" evidence="2">
    <location>
        <begin position="9"/>
        <end position="67"/>
    </location>
</feature>
<dbReference type="SUPFAM" id="SSF51338">
    <property type="entry name" value="Composite domain of metallo-dependent hydrolases"/>
    <property type="match status" value="1"/>
</dbReference>
<comment type="caution">
    <text evidence="3">The sequence shown here is derived from an EMBL/GenBank/DDBJ whole genome shotgun (WGS) entry which is preliminary data.</text>
</comment>
<organism evidence="3 4">
    <name type="scientific">Basidiobolus ranarum</name>
    <dbReference type="NCBI Taxonomy" id="34480"/>
    <lineage>
        <taxon>Eukaryota</taxon>
        <taxon>Fungi</taxon>
        <taxon>Fungi incertae sedis</taxon>
        <taxon>Zoopagomycota</taxon>
        <taxon>Entomophthoromycotina</taxon>
        <taxon>Basidiobolomycetes</taxon>
        <taxon>Basidiobolales</taxon>
        <taxon>Basidiobolaceae</taxon>
        <taxon>Basidiobolus</taxon>
    </lineage>
</organism>
<dbReference type="GO" id="GO:0008448">
    <property type="term" value="F:N-acetylglucosamine-6-phosphate deacetylase activity"/>
    <property type="evidence" value="ECO:0007669"/>
    <property type="project" value="UniProtKB-EC"/>
</dbReference>
<proteinExistence type="predicted"/>
<dbReference type="Gene3D" id="2.30.40.10">
    <property type="entry name" value="Urease, subunit C, domain 1"/>
    <property type="match status" value="1"/>
</dbReference>